<dbReference type="HOGENOM" id="CLU_2303032_0_0_6"/>
<dbReference type="EMBL" id="JROI01000014">
    <property type="protein sequence ID" value="KGI77076.1"/>
    <property type="molecule type" value="Genomic_DNA"/>
</dbReference>
<proteinExistence type="predicted"/>
<reference evidence="2 3" key="1">
    <citation type="submission" date="2014-09" db="EMBL/GenBank/DDBJ databases">
        <title>Xanthomonadaceae 3.5X direct submission.</title>
        <authorList>
            <person name="Fang T."/>
            <person name="Wang H."/>
        </authorList>
    </citation>
    <scope>NUCLEOTIDE SEQUENCE [LARGE SCALE GENOMIC DNA]</scope>
    <source>
        <strain evidence="2 3">3.5X</strain>
    </source>
</reference>
<evidence type="ECO:0000313" key="3">
    <source>
        <dbReference type="Proteomes" id="UP000029708"/>
    </source>
</evidence>
<comment type="caution">
    <text evidence="2">The sequence shown here is derived from an EMBL/GenBank/DDBJ whole genome shotgun (WGS) entry which is preliminary data.</text>
</comment>
<accession>A0A099CTT8</accession>
<feature type="region of interest" description="Disordered" evidence="1">
    <location>
        <begin position="1"/>
        <end position="74"/>
    </location>
</feature>
<sequence>MGKDGPCRRTAQGGEAEVTSQRTYNKNGNGRLQAARFFMPISPAGDAEHAAPPPHEIELPHSQGSSDATSAVSPYESMTRWCSSDCLKSPKCTGPQASSE</sequence>
<feature type="compositionally biased region" description="Polar residues" evidence="1">
    <location>
        <begin position="18"/>
        <end position="30"/>
    </location>
</feature>
<evidence type="ECO:0000313" key="2">
    <source>
        <dbReference type="EMBL" id="KGI77076.1"/>
    </source>
</evidence>
<gene>
    <name evidence="2" type="ORF">LF63_0112575</name>
</gene>
<dbReference type="AlphaFoldDB" id="A0A099CTT8"/>
<dbReference type="STRING" id="1543381.LF63_0112575"/>
<feature type="compositionally biased region" description="Polar residues" evidence="1">
    <location>
        <begin position="62"/>
        <end position="72"/>
    </location>
</feature>
<dbReference type="Proteomes" id="UP000029708">
    <property type="component" value="Unassembled WGS sequence"/>
</dbReference>
<evidence type="ECO:0000256" key="1">
    <source>
        <dbReference type="SAM" id="MobiDB-lite"/>
    </source>
</evidence>
<organism evidence="2 3">
    <name type="scientific">Oleiagrimonas soli</name>
    <dbReference type="NCBI Taxonomy" id="1543381"/>
    <lineage>
        <taxon>Bacteria</taxon>
        <taxon>Pseudomonadati</taxon>
        <taxon>Pseudomonadota</taxon>
        <taxon>Gammaproteobacteria</taxon>
        <taxon>Lysobacterales</taxon>
        <taxon>Rhodanobacteraceae</taxon>
        <taxon>Oleiagrimonas</taxon>
    </lineage>
</organism>
<name>A0A099CTT8_9GAMM</name>
<protein>
    <submittedName>
        <fullName evidence="2">Uncharacterized protein</fullName>
    </submittedName>
</protein>
<keyword evidence="3" id="KW-1185">Reference proteome</keyword>